<proteinExistence type="predicted"/>
<reference evidence="2" key="1">
    <citation type="journal article" date="2019" name="Int. J. Syst. Evol. Microbiol.">
        <title>The Global Catalogue of Microorganisms (GCM) 10K type strain sequencing project: providing services to taxonomists for standard genome sequencing and annotation.</title>
        <authorList>
            <consortium name="The Broad Institute Genomics Platform"/>
            <consortium name="The Broad Institute Genome Sequencing Center for Infectious Disease"/>
            <person name="Wu L."/>
            <person name="Ma J."/>
        </authorList>
    </citation>
    <scope>NUCLEOTIDE SEQUENCE [LARGE SCALE GENOMIC DNA]</scope>
    <source>
        <strain evidence="2">JCM 32105</strain>
    </source>
</reference>
<name>A0ABP8NHJ5_9BACT</name>
<dbReference type="EMBL" id="BAABFA010000010">
    <property type="protein sequence ID" value="GAA4465581.1"/>
    <property type="molecule type" value="Genomic_DNA"/>
</dbReference>
<evidence type="ECO:0000313" key="1">
    <source>
        <dbReference type="EMBL" id="GAA4465581.1"/>
    </source>
</evidence>
<sequence length="125" mass="13677">MLLAIAAASVAQTTAHTPPLDQATPVSKSEYMARVHELDAAIAANNTPQAEMLFGAVNQLVNDEMKVVRYKMRDATSTTERDRCVALTKTQRALFSKAMGYKQTGMTENRTQLIATLNEFGAIIE</sequence>
<gene>
    <name evidence="1" type="ORF">GCM10023093_18020</name>
</gene>
<dbReference type="Proteomes" id="UP001500067">
    <property type="component" value="Unassembled WGS sequence"/>
</dbReference>
<keyword evidence="2" id="KW-1185">Reference proteome</keyword>
<organism evidence="1 2">
    <name type="scientific">Nemorincola caseinilytica</name>
    <dbReference type="NCBI Taxonomy" id="2054315"/>
    <lineage>
        <taxon>Bacteria</taxon>
        <taxon>Pseudomonadati</taxon>
        <taxon>Bacteroidota</taxon>
        <taxon>Chitinophagia</taxon>
        <taxon>Chitinophagales</taxon>
        <taxon>Chitinophagaceae</taxon>
        <taxon>Nemorincola</taxon>
    </lineage>
</organism>
<evidence type="ECO:0000313" key="2">
    <source>
        <dbReference type="Proteomes" id="UP001500067"/>
    </source>
</evidence>
<accession>A0ABP8NHJ5</accession>
<comment type="caution">
    <text evidence="1">The sequence shown here is derived from an EMBL/GenBank/DDBJ whole genome shotgun (WGS) entry which is preliminary data.</text>
</comment>
<protein>
    <submittedName>
        <fullName evidence="1">Uncharacterized protein</fullName>
    </submittedName>
</protein>